<dbReference type="Gene3D" id="1.10.420.10">
    <property type="entry name" value="Peroxidase, domain 2"/>
    <property type="match status" value="1"/>
</dbReference>
<dbReference type="AlphaFoldDB" id="A0AAW1VHF1"/>
<evidence type="ECO:0000256" key="16">
    <source>
        <dbReference type="PIRSR" id="PIRSR600823-4"/>
    </source>
</evidence>
<keyword evidence="18" id="KW-0376">Hydrogen peroxide</keyword>
<dbReference type="GO" id="GO:0005576">
    <property type="term" value="C:extracellular region"/>
    <property type="evidence" value="ECO:0007669"/>
    <property type="project" value="UniProtKB-SubCell"/>
</dbReference>
<evidence type="ECO:0000313" key="20">
    <source>
        <dbReference type="EMBL" id="KAK9902903.1"/>
    </source>
</evidence>
<comment type="function">
    <text evidence="2">Removal of H(2)O(2), oxidation of toxic reductants, biosynthesis and degradation of lignin, suberization, auxin catabolism, response to environmental stresses such as wounding, pathogen attack and oxidative stress. These functions might be dependent on each isozyme/isoform in each plant tissue.</text>
</comment>
<evidence type="ECO:0000256" key="18">
    <source>
        <dbReference type="RuleBase" id="RU362060"/>
    </source>
</evidence>
<feature type="binding site" evidence="15">
    <location>
        <position position="77"/>
    </location>
    <ligand>
        <name>Ca(2+)</name>
        <dbReference type="ChEBI" id="CHEBI:29108"/>
        <label>1</label>
    </ligand>
</feature>
<dbReference type="CDD" id="cd00693">
    <property type="entry name" value="secretory_peroxidase"/>
    <property type="match status" value="1"/>
</dbReference>
<keyword evidence="18" id="KW-0732">Signal</keyword>
<protein>
    <recommendedName>
        <fullName evidence="4 18">Peroxidase</fullName>
        <ecNumber evidence="4 18">1.11.1.7</ecNumber>
    </recommendedName>
</protein>
<evidence type="ECO:0000256" key="2">
    <source>
        <dbReference type="ARBA" id="ARBA00002322"/>
    </source>
</evidence>
<dbReference type="PRINTS" id="PR00458">
    <property type="entry name" value="PEROXIDASE"/>
</dbReference>
<gene>
    <name evidence="20" type="ORF">M0R45_001418</name>
</gene>
<dbReference type="GO" id="GO:0020037">
    <property type="term" value="F:heme binding"/>
    <property type="evidence" value="ECO:0007669"/>
    <property type="project" value="UniProtKB-UniRule"/>
</dbReference>
<dbReference type="FunFam" id="1.10.520.10:FF:000009">
    <property type="entry name" value="Peroxidase"/>
    <property type="match status" value="1"/>
</dbReference>
<keyword evidence="5 18" id="KW-0575">Peroxidase</keyword>
<dbReference type="InterPro" id="IPR033905">
    <property type="entry name" value="Secretory_peroxidase"/>
</dbReference>
<evidence type="ECO:0000256" key="13">
    <source>
        <dbReference type="PIRSR" id="PIRSR600823-1"/>
    </source>
</evidence>
<evidence type="ECO:0000256" key="7">
    <source>
        <dbReference type="ARBA" id="ARBA00022723"/>
    </source>
</evidence>
<name>A0AAW1VHF1_RUBAR</name>
<dbReference type="PANTHER" id="PTHR31388:SF180">
    <property type="entry name" value="PEROXIDASE"/>
    <property type="match status" value="1"/>
</dbReference>
<feature type="binding site" evidence="14">
    <location>
        <position position="162"/>
    </location>
    <ligand>
        <name>substrate</name>
    </ligand>
</feature>
<evidence type="ECO:0000256" key="15">
    <source>
        <dbReference type="PIRSR" id="PIRSR600823-3"/>
    </source>
</evidence>
<dbReference type="EC" id="1.11.1.7" evidence="4 18"/>
<evidence type="ECO:0000256" key="5">
    <source>
        <dbReference type="ARBA" id="ARBA00022559"/>
    </source>
</evidence>
<feature type="domain" description="Plant heme peroxidase family profile" evidence="19">
    <location>
        <begin position="28"/>
        <end position="325"/>
    </location>
</feature>
<dbReference type="GO" id="GO:0140825">
    <property type="term" value="F:lactoperoxidase activity"/>
    <property type="evidence" value="ECO:0007669"/>
    <property type="project" value="UniProtKB-EC"/>
</dbReference>
<dbReference type="InterPro" id="IPR019794">
    <property type="entry name" value="Peroxidases_AS"/>
</dbReference>
<feature type="site" description="Transition state stabilizer" evidence="16">
    <location>
        <position position="65"/>
    </location>
</feature>
<evidence type="ECO:0000259" key="19">
    <source>
        <dbReference type="PROSITE" id="PS50873"/>
    </source>
</evidence>
<comment type="catalytic activity">
    <reaction evidence="1 18">
        <text>2 a phenolic donor + H2O2 = 2 a phenolic radical donor + 2 H2O</text>
        <dbReference type="Rhea" id="RHEA:56136"/>
        <dbReference type="ChEBI" id="CHEBI:15377"/>
        <dbReference type="ChEBI" id="CHEBI:16240"/>
        <dbReference type="ChEBI" id="CHEBI:139520"/>
        <dbReference type="ChEBI" id="CHEBI:139521"/>
        <dbReference type="EC" id="1.11.1.7"/>
    </reaction>
</comment>
<dbReference type="PANTHER" id="PTHR31388">
    <property type="entry name" value="PEROXIDASE 72-RELATED"/>
    <property type="match status" value="1"/>
</dbReference>
<dbReference type="InterPro" id="IPR002016">
    <property type="entry name" value="Haem_peroxidase"/>
</dbReference>
<keyword evidence="12" id="KW-0325">Glycoprotein</keyword>
<feature type="chain" id="PRO_5043096590" description="Peroxidase" evidence="18">
    <location>
        <begin position="28"/>
        <end position="343"/>
    </location>
</feature>
<evidence type="ECO:0000256" key="8">
    <source>
        <dbReference type="ARBA" id="ARBA00022837"/>
    </source>
</evidence>
<feature type="disulfide bond" evidence="17">
    <location>
        <begin position="121"/>
        <end position="321"/>
    </location>
</feature>
<keyword evidence="9 18" id="KW-0560">Oxidoreductase</keyword>
<evidence type="ECO:0000313" key="21">
    <source>
        <dbReference type="Proteomes" id="UP001457282"/>
    </source>
</evidence>
<feature type="binding site" evidence="15">
    <location>
        <position position="193"/>
    </location>
    <ligand>
        <name>Ca(2+)</name>
        <dbReference type="ChEBI" id="CHEBI:29108"/>
        <label>2</label>
    </ligand>
</feature>
<feature type="binding site" evidence="15">
    <location>
        <position position="253"/>
    </location>
    <ligand>
        <name>Ca(2+)</name>
        <dbReference type="ChEBI" id="CHEBI:29108"/>
        <label>2</label>
    </ligand>
</feature>
<evidence type="ECO:0000256" key="10">
    <source>
        <dbReference type="ARBA" id="ARBA00023004"/>
    </source>
</evidence>
<keyword evidence="10 15" id="KW-0408">Iron</keyword>
<feature type="binding site" evidence="15">
    <location>
        <position position="70"/>
    </location>
    <ligand>
        <name>Ca(2+)</name>
        <dbReference type="ChEBI" id="CHEBI:29108"/>
        <label>1</label>
    </ligand>
</feature>
<comment type="subcellular location">
    <subcellularLocation>
        <location evidence="18">Secreted</location>
    </subcellularLocation>
</comment>
<keyword evidence="18" id="KW-0964">Secreted</keyword>
<keyword evidence="11 17" id="KW-1015">Disulfide bond</keyword>
<keyword evidence="8 15" id="KW-0106">Calcium</keyword>
<feature type="signal peptide" evidence="18">
    <location>
        <begin position="1"/>
        <end position="27"/>
    </location>
</feature>
<feature type="binding site" evidence="15">
    <location>
        <position position="75"/>
    </location>
    <ligand>
        <name>Ca(2+)</name>
        <dbReference type="ChEBI" id="CHEBI:29108"/>
        <label>1</label>
    </ligand>
</feature>
<comment type="caution">
    <text evidence="20">The sequence shown here is derived from an EMBL/GenBank/DDBJ whole genome shotgun (WGS) entry which is preliminary data.</text>
</comment>
<feature type="binding site" evidence="15">
    <location>
        <position position="245"/>
    </location>
    <ligand>
        <name>Ca(2+)</name>
        <dbReference type="ChEBI" id="CHEBI:29108"/>
        <label>2</label>
    </ligand>
</feature>
<dbReference type="PROSITE" id="PS00436">
    <property type="entry name" value="PEROXIDASE_2"/>
    <property type="match status" value="1"/>
</dbReference>
<evidence type="ECO:0000256" key="14">
    <source>
        <dbReference type="PIRSR" id="PIRSR600823-2"/>
    </source>
</evidence>
<organism evidence="20 21">
    <name type="scientific">Rubus argutus</name>
    <name type="common">Southern blackberry</name>
    <dbReference type="NCBI Taxonomy" id="59490"/>
    <lineage>
        <taxon>Eukaryota</taxon>
        <taxon>Viridiplantae</taxon>
        <taxon>Streptophyta</taxon>
        <taxon>Embryophyta</taxon>
        <taxon>Tracheophyta</taxon>
        <taxon>Spermatophyta</taxon>
        <taxon>Magnoliopsida</taxon>
        <taxon>eudicotyledons</taxon>
        <taxon>Gunneridae</taxon>
        <taxon>Pentapetalae</taxon>
        <taxon>rosids</taxon>
        <taxon>fabids</taxon>
        <taxon>Rosales</taxon>
        <taxon>Rosaceae</taxon>
        <taxon>Rosoideae</taxon>
        <taxon>Rosoideae incertae sedis</taxon>
        <taxon>Rubus</taxon>
    </lineage>
</organism>
<dbReference type="Proteomes" id="UP001457282">
    <property type="component" value="Unassembled WGS sequence"/>
</dbReference>
<sequence>MEHTSSYKLFYVTWFCLLFLSPPLVSSLLYHNYYSSRCPDMIPIVAQGVRYAMQDDRSIAASLLRLHFHDCFVNGCDASVLLDGTNGEKNASPNKDSARGYGVIDKIKSNLEQACPSTVSCADILTLAAAAAVYYSGGPSWSVELGRRDGFSASKDEAELLPSPFEPLEDIIAKFTAKGLDLKDLVVLSGAHTIGSAQCFTFKPRLFNFGGSGKPDPALDSSFLTDLQRFCPNQAASDTKWAPLDPVTPTTFDNVYFRRLVNNAGLLQSDQALMRDDRTASRVISYSRSSSLFFDDFGESMVRLARIGVLTAPRGEIRESCRRSNYRGGFAKKTRHQATTEKN</sequence>
<dbReference type="GO" id="GO:0006979">
    <property type="term" value="P:response to oxidative stress"/>
    <property type="evidence" value="ECO:0007669"/>
    <property type="project" value="UniProtKB-UniRule"/>
</dbReference>
<evidence type="ECO:0000256" key="17">
    <source>
        <dbReference type="PIRSR" id="PIRSR600823-5"/>
    </source>
</evidence>
<dbReference type="GO" id="GO:0046872">
    <property type="term" value="F:metal ion binding"/>
    <property type="evidence" value="ECO:0007669"/>
    <property type="project" value="UniProtKB-UniRule"/>
</dbReference>
<dbReference type="EMBL" id="JBEDUW010000248">
    <property type="protein sequence ID" value="KAK9902903.1"/>
    <property type="molecule type" value="Genomic_DNA"/>
</dbReference>
<dbReference type="InterPro" id="IPR010255">
    <property type="entry name" value="Haem_peroxidase_sf"/>
</dbReference>
<evidence type="ECO:0000256" key="12">
    <source>
        <dbReference type="ARBA" id="ARBA00023180"/>
    </source>
</evidence>
<comment type="cofactor">
    <cofactor evidence="15 18">
        <name>Ca(2+)</name>
        <dbReference type="ChEBI" id="CHEBI:29108"/>
    </cofactor>
    <text evidence="15 18">Binds 2 calcium ions per subunit.</text>
</comment>
<dbReference type="PROSITE" id="PS50873">
    <property type="entry name" value="PEROXIDASE_4"/>
    <property type="match status" value="1"/>
</dbReference>
<dbReference type="PRINTS" id="PR00461">
    <property type="entry name" value="PLPEROXIDASE"/>
</dbReference>
<keyword evidence="6 18" id="KW-0349">Heme</keyword>
<dbReference type="PROSITE" id="PS00435">
    <property type="entry name" value="PEROXIDASE_1"/>
    <property type="match status" value="1"/>
</dbReference>
<evidence type="ECO:0000256" key="4">
    <source>
        <dbReference type="ARBA" id="ARBA00012313"/>
    </source>
</evidence>
<reference evidence="20 21" key="1">
    <citation type="journal article" date="2023" name="G3 (Bethesda)">
        <title>A chromosome-length genome assembly and annotation of blackberry (Rubus argutus, cv. 'Hillquist').</title>
        <authorList>
            <person name="Bruna T."/>
            <person name="Aryal R."/>
            <person name="Dudchenko O."/>
            <person name="Sargent D.J."/>
            <person name="Mead D."/>
            <person name="Buti M."/>
            <person name="Cavallini A."/>
            <person name="Hytonen T."/>
            <person name="Andres J."/>
            <person name="Pham M."/>
            <person name="Weisz D."/>
            <person name="Mascagni F."/>
            <person name="Usai G."/>
            <person name="Natali L."/>
            <person name="Bassil N."/>
            <person name="Fernandez G.E."/>
            <person name="Lomsadze A."/>
            <person name="Armour M."/>
            <person name="Olukolu B."/>
            <person name="Poorten T."/>
            <person name="Britton C."/>
            <person name="Davik J."/>
            <person name="Ashrafi H."/>
            <person name="Aiden E.L."/>
            <person name="Borodovsky M."/>
            <person name="Worthington M."/>
        </authorList>
    </citation>
    <scope>NUCLEOTIDE SEQUENCE [LARGE SCALE GENOMIC DNA]</scope>
    <source>
        <strain evidence="20">PI 553951</strain>
    </source>
</reference>
<feature type="disulfide bond" evidence="17">
    <location>
        <begin position="71"/>
        <end position="76"/>
    </location>
</feature>
<evidence type="ECO:0000256" key="9">
    <source>
        <dbReference type="ARBA" id="ARBA00023002"/>
    </source>
</evidence>
<dbReference type="InterPro" id="IPR019793">
    <property type="entry name" value="Peroxidases_heam-ligand_BS"/>
</dbReference>
<dbReference type="SUPFAM" id="SSF48113">
    <property type="entry name" value="Heme-dependent peroxidases"/>
    <property type="match status" value="1"/>
</dbReference>
<feature type="binding site" evidence="15">
    <location>
        <position position="73"/>
    </location>
    <ligand>
        <name>Ca(2+)</name>
        <dbReference type="ChEBI" id="CHEBI:29108"/>
        <label>1</label>
    </ligand>
</feature>
<comment type="cofactor">
    <cofactor evidence="15 18">
        <name>heme b</name>
        <dbReference type="ChEBI" id="CHEBI:60344"/>
    </cofactor>
    <text evidence="15 18">Binds 1 heme b (iron(II)-protoporphyrin IX) group per subunit.</text>
</comment>
<dbReference type="Gene3D" id="1.10.520.10">
    <property type="match status" value="1"/>
</dbReference>
<feature type="binding site" evidence="15">
    <location>
        <position position="79"/>
    </location>
    <ligand>
        <name>Ca(2+)</name>
        <dbReference type="ChEBI" id="CHEBI:29108"/>
        <label>1</label>
    </ligand>
</feature>
<dbReference type="InterPro" id="IPR000823">
    <property type="entry name" value="Peroxidase_pln"/>
</dbReference>
<keyword evidence="7 15" id="KW-0479">Metal-binding</keyword>
<feature type="disulfide bond" evidence="17">
    <location>
        <begin position="38"/>
        <end position="115"/>
    </location>
</feature>
<evidence type="ECO:0000256" key="11">
    <source>
        <dbReference type="ARBA" id="ARBA00023157"/>
    </source>
</evidence>
<feature type="disulfide bond" evidence="17">
    <location>
        <begin position="199"/>
        <end position="231"/>
    </location>
</feature>
<evidence type="ECO:0000256" key="6">
    <source>
        <dbReference type="ARBA" id="ARBA00022617"/>
    </source>
</evidence>
<feature type="binding site" evidence="15">
    <location>
        <position position="88"/>
    </location>
    <ligand>
        <name>Ca(2+)</name>
        <dbReference type="ChEBI" id="CHEBI:29108"/>
        <label>1</label>
    </ligand>
</feature>
<comment type="similarity">
    <text evidence="18">Belongs to the peroxidase family. Classical plant (class III) peroxidase subfamily.</text>
</comment>
<feature type="active site" description="Proton acceptor" evidence="13">
    <location>
        <position position="69"/>
    </location>
</feature>
<evidence type="ECO:0000256" key="3">
    <source>
        <dbReference type="ARBA" id="ARBA00006873"/>
    </source>
</evidence>
<keyword evidence="21" id="KW-1185">Reference proteome</keyword>
<dbReference type="FunFam" id="1.10.420.10:FF:000001">
    <property type="entry name" value="Peroxidase"/>
    <property type="match status" value="1"/>
</dbReference>
<proteinExistence type="inferred from homology"/>
<evidence type="ECO:0000256" key="1">
    <source>
        <dbReference type="ARBA" id="ARBA00000189"/>
    </source>
</evidence>
<dbReference type="GO" id="GO:0042744">
    <property type="term" value="P:hydrogen peroxide catabolic process"/>
    <property type="evidence" value="ECO:0007669"/>
    <property type="project" value="UniProtKB-KW"/>
</dbReference>
<comment type="similarity">
    <text evidence="3">Belongs to the peroxidase family. Ascorbate peroxidase subfamily.</text>
</comment>
<feature type="binding site" evidence="15">
    <location>
        <position position="248"/>
    </location>
    <ligand>
        <name>Ca(2+)</name>
        <dbReference type="ChEBI" id="CHEBI:29108"/>
        <label>2</label>
    </ligand>
</feature>
<accession>A0AAW1VHF1</accession>
<dbReference type="Pfam" id="PF00141">
    <property type="entry name" value="peroxidase"/>
    <property type="match status" value="1"/>
</dbReference>
<feature type="binding site" description="axial binding residue" evidence="15">
    <location>
        <position position="192"/>
    </location>
    <ligand>
        <name>heme b</name>
        <dbReference type="ChEBI" id="CHEBI:60344"/>
    </ligand>
    <ligandPart>
        <name>Fe</name>
        <dbReference type="ChEBI" id="CHEBI:18248"/>
    </ligandPart>
</feature>